<dbReference type="SUPFAM" id="SSF103088">
    <property type="entry name" value="OmpA-like"/>
    <property type="match status" value="1"/>
</dbReference>
<reference evidence="7 8" key="1">
    <citation type="journal article" date="2007" name="Appl. Environ. Microbiol.">
        <title>Genome sequence of the cellulolytic gliding bacterium Cytophaga hutchinsonii.</title>
        <authorList>
            <person name="Xie G."/>
            <person name="Bruce D.C."/>
            <person name="Challacombe J.F."/>
            <person name="Chertkov O."/>
            <person name="Detter J.C."/>
            <person name="Gilna P."/>
            <person name="Han C.S."/>
            <person name="Lucas S."/>
            <person name="Misra M."/>
            <person name="Myers G.L."/>
            <person name="Richardson P."/>
            <person name="Tapia R."/>
            <person name="Thayer N."/>
            <person name="Thompson L.S."/>
            <person name="Brettin T.S."/>
            <person name="Henrissat B."/>
            <person name="Wilson D.B."/>
            <person name="McBride M.J."/>
        </authorList>
    </citation>
    <scope>NUCLEOTIDE SEQUENCE [LARGE SCALE GENOMIC DNA]</scope>
    <source>
        <strain evidence="8">ATCC 33406 / DSM 1761 / CIP 103989 / NBRC 15051 / NCIMB 9469 / D465</strain>
    </source>
</reference>
<evidence type="ECO:0000313" key="7">
    <source>
        <dbReference type="EMBL" id="ABG57479.1"/>
    </source>
</evidence>
<dbReference type="CDD" id="cd07185">
    <property type="entry name" value="OmpA_C-like"/>
    <property type="match status" value="1"/>
</dbReference>
<dbReference type="PANTHER" id="PTHR30329:SF21">
    <property type="entry name" value="LIPOPROTEIN YIAD-RELATED"/>
    <property type="match status" value="1"/>
</dbReference>
<gene>
    <name evidence="7" type="primary">ompA</name>
    <name evidence="7" type="ordered locus">CHU_0187</name>
</gene>
<organism evidence="7 8">
    <name type="scientific">Cytophaga hutchinsonii (strain ATCC 33406 / DSM 1761 / CIP 103989 / NBRC 15051 / NCIMB 9469 / D465)</name>
    <dbReference type="NCBI Taxonomy" id="269798"/>
    <lineage>
        <taxon>Bacteria</taxon>
        <taxon>Pseudomonadati</taxon>
        <taxon>Bacteroidota</taxon>
        <taxon>Cytophagia</taxon>
        <taxon>Cytophagales</taxon>
        <taxon>Cytophagaceae</taxon>
        <taxon>Cytophaga</taxon>
    </lineage>
</organism>
<dbReference type="PROSITE" id="PS51123">
    <property type="entry name" value="OMPA_2"/>
    <property type="match status" value="1"/>
</dbReference>
<dbReference type="Proteomes" id="UP000001822">
    <property type="component" value="Chromosome"/>
</dbReference>
<evidence type="ECO:0000256" key="5">
    <source>
        <dbReference type="SAM" id="MobiDB-lite"/>
    </source>
</evidence>
<dbReference type="InterPro" id="IPR036737">
    <property type="entry name" value="OmpA-like_sf"/>
</dbReference>
<dbReference type="PRINTS" id="PR01023">
    <property type="entry name" value="NAFLGMOTY"/>
</dbReference>
<evidence type="ECO:0000256" key="2">
    <source>
        <dbReference type="ARBA" id="ARBA00023136"/>
    </source>
</evidence>
<feature type="region of interest" description="Disordered" evidence="5">
    <location>
        <begin position="213"/>
        <end position="239"/>
    </location>
</feature>
<dbReference type="PANTHER" id="PTHR30329">
    <property type="entry name" value="STATOR ELEMENT OF FLAGELLAR MOTOR COMPLEX"/>
    <property type="match status" value="1"/>
</dbReference>
<dbReference type="InterPro" id="IPR006665">
    <property type="entry name" value="OmpA-like"/>
</dbReference>
<evidence type="ECO:0000256" key="1">
    <source>
        <dbReference type="ARBA" id="ARBA00004442"/>
    </source>
</evidence>
<dbReference type="GO" id="GO:0009279">
    <property type="term" value="C:cell outer membrane"/>
    <property type="evidence" value="ECO:0007669"/>
    <property type="project" value="UniProtKB-SubCell"/>
</dbReference>
<dbReference type="AlphaFoldDB" id="A0A6N4SMI0"/>
<evidence type="ECO:0000256" key="3">
    <source>
        <dbReference type="ARBA" id="ARBA00023237"/>
    </source>
</evidence>
<name>A0A6N4SMI0_CYTH3</name>
<proteinExistence type="predicted"/>
<sequence>MLKKMLAVVFFTTLFSLRLTYSQTVNTLRETEDSVLVTFIITDLDSVPIEHAKLRVSATDRSLTKEGVSDVLGMCYMLLPEGKTYTMVVHKYRTDFPFNGGLVLPVEKGRYSFDQEIRIKLIRDYARIFTLDNVYFDVNKWNIKPECEPAIDNLYNSLTLNPNMHIEIAGHTDSDGDAHDNLVLSQRRAEAVMNHLIQKGLDPKRVQAKGYGEYKPIAPNDSPQNKYRNRRTEVRVLDE</sequence>
<comment type="subcellular location">
    <subcellularLocation>
        <location evidence="1">Cell outer membrane</location>
    </subcellularLocation>
</comment>
<dbReference type="InterPro" id="IPR006664">
    <property type="entry name" value="OMP_bac"/>
</dbReference>
<dbReference type="EMBL" id="CP000383">
    <property type="protein sequence ID" value="ABG57479.1"/>
    <property type="molecule type" value="Genomic_DNA"/>
</dbReference>
<keyword evidence="2 4" id="KW-0472">Membrane</keyword>
<feature type="compositionally biased region" description="Basic and acidic residues" evidence="5">
    <location>
        <begin position="230"/>
        <end position="239"/>
    </location>
</feature>
<dbReference type="KEGG" id="chu:CHU_0187"/>
<accession>A0A6N4SMI0</accession>
<keyword evidence="8" id="KW-1185">Reference proteome</keyword>
<dbReference type="PRINTS" id="PR01021">
    <property type="entry name" value="OMPADOMAIN"/>
</dbReference>
<protein>
    <submittedName>
        <fullName evidence="7">Peptidoglycan-associated outer membrane protein</fullName>
    </submittedName>
</protein>
<dbReference type="Pfam" id="PF00691">
    <property type="entry name" value="OmpA"/>
    <property type="match status" value="1"/>
</dbReference>
<dbReference type="RefSeq" id="WP_011583595.1">
    <property type="nucleotide sequence ID" value="NZ_FPJX01000001.1"/>
</dbReference>
<dbReference type="InterPro" id="IPR050330">
    <property type="entry name" value="Bact_OuterMem_StrucFunc"/>
</dbReference>
<feature type="domain" description="OmpA-like" evidence="6">
    <location>
        <begin position="123"/>
        <end position="239"/>
    </location>
</feature>
<evidence type="ECO:0000313" key="8">
    <source>
        <dbReference type="Proteomes" id="UP000001822"/>
    </source>
</evidence>
<keyword evidence="3" id="KW-0998">Cell outer membrane</keyword>
<evidence type="ECO:0000259" key="6">
    <source>
        <dbReference type="PROSITE" id="PS51123"/>
    </source>
</evidence>
<dbReference type="Gene3D" id="3.30.1330.60">
    <property type="entry name" value="OmpA-like domain"/>
    <property type="match status" value="1"/>
</dbReference>
<evidence type="ECO:0000256" key="4">
    <source>
        <dbReference type="PROSITE-ProRule" id="PRU00473"/>
    </source>
</evidence>